<feature type="non-terminal residue" evidence="1">
    <location>
        <position position="62"/>
    </location>
</feature>
<sequence>INAIQKVWNQYSQEDQNRITDTDLEALIEARIKRKSNFDLYENFTISKSILKETYYNVKKQS</sequence>
<accession>A0ACA9SLB4</accession>
<feature type="non-terminal residue" evidence="1">
    <location>
        <position position="1"/>
    </location>
</feature>
<dbReference type="EMBL" id="CAJVQC010125636">
    <property type="protein sequence ID" value="CAG8840071.1"/>
    <property type="molecule type" value="Genomic_DNA"/>
</dbReference>
<proteinExistence type="predicted"/>
<organism evidence="1 2">
    <name type="scientific">Racocetra persica</name>
    <dbReference type="NCBI Taxonomy" id="160502"/>
    <lineage>
        <taxon>Eukaryota</taxon>
        <taxon>Fungi</taxon>
        <taxon>Fungi incertae sedis</taxon>
        <taxon>Mucoromycota</taxon>
        <taxon>Glomeromycotina</taxon>
        <taxon>Glomeromycetes</taxon>
        <taxon>Diversisporales</taxon>
        <taxon>Gigasporaceae</taxon>
        <taxon>Racocetra</taxon>
    </lineage>
</organism>
<evidence type="ECO:0000313" key="2">
    <source>
        <dbReference type="Proteomes" id="UP000789920"/>
    </source>
</evidence>
<name>A0ACA9SLB4_9GLOM</name>
<comment type="caution">
    <text evidence="1">The sequence shown here is derived from an EMBL/GenBank/DDBJ whole genome shotgun (WGS) entry which is preliminary data.</text>
</comment>
<reference evidence="1" key="1">
    <citation type="submission" date="2021-06" db="EMBL/GenBank/DDBJ databases">
        <authorList>
            <person name="Kallberg Y."/>
            <person name="Tangrot J."/>
            <person name="Rosling A."/>
        </authorList>
    </citation>
    <scope>NUCLEOTIDE SEQUENCE</scope>
    <source>
        <strain evidence="1">MA461A</strain>
    </source>
</reference>
<protein>
    <submittedName>
        <fullName evidence="1">18822_t:CDS:1</fullName>
    </submittedName>
</protein>
<keyword evidence="2" id="KW-1185">Reference proteome</keyword>
<evidence type="ECO:0000313" key="1">
    <source>
        <dbReference type="EMBL" id="CAG8840071.1"/>
    </source>
</evidence>
<dbReference type="Proteomes" id="UP000789920">
    <property type="component" value="Unassembled WGS sequence"/>
</dbReference>
<gene>
    <name evidence="1" type="ORF">RPERSI_LOCUS31287</name>
</gene>